<dbReference type="InterPro" id="IPR001387">
    <property type="entry name" value="Cro/C1-type_HTH"/>
</dbReference>
<dbReference type="PROSITE" id="PS50943">
    <property type="entry name" value="HTH_CROC1"/>
    <property type="match status" value="1"/>
</dbReference>
<dbReference type="Proteomes" id="UP001143330">
    <property type="component" value="Unassembled WGS sequence"/>
</dbReference>
<dbReference type="InterPro" id="IPR010982">
    <property type="entry name" value="Lambda_DNA-bd_dom_sf"/>
</dbReference>
<evidence type="ECO:0000259" key="1">
    <source>
        <dbReference type="PROSITE" id="PS50943"/>
    </source>
</evidence>
<evidence type="ECO:0000313" key="2">
    <source>
        <dbReference type="EMBL" id="GLK86026.1"/>
    </source>
</evidence>
<evidence type="ECO:0000313" key="3">
    <source>
        <dbReference type="Proteomes" id="UP001143330"/>
    </source>
</evidence>
<reference evidence="2" key="2">
    <citation type="submission" date="2023-01" db="EMBL/GenBank/DDBJ databases">
        <authorList>
            <person name="Sun Q."/>
            <person name="Evtushenko L."/>
        </authorList>
    </citation>
    <scope>NUCLEOTIDE SEQUENCE</scope>
    <source>
        <strain evidence="2">VKM B-2789</strain>
    </source>
</reference>
<proteinExistence type="predicted"/>
<dbReference type="RefSeq" id="WP_213360010.1">
    <property type="nucleotide sequence ID" value="NZ_BSFM01000017.1"/>
</dbReference>
<organism evidence="2 3">
    <name type="scientific">Ancylobacter defluvii</name>
    <dbReference type="NCBI Taxonomy" id="1282440"/>
    <lineage>
        <taxon>Bacteria</taxon>
        <taxon>Pseudomonadati</taxon>
        <taxon>Pseudomonadota</taxon>
        <taxon>Alphaproteobacteria</taxon>
        <taxon>Hyphomicrobiales</taxon>
        <taxon>Xanthobacteraceae</taxon>
        <taxon>Ancylobacter</taxon>
    </lineage>
</organism>
<dbReference type="Gene3D" id="1.10.260.40">
    <property type="entry name" value="lambda repressor-like DNA-binding domains"/>
    <property type="match status" value="1"/>
</dbReference>
<sequence length="82" mass="8605">MLDASQLRAARALLGWSQDKLAEQSGVSKPTIARLELRDGEIGGYAATRDKLIAALEAAGVVFQGDGEVVQGGPGVRLRKEA</sequence>
<keyword evidence="3" id="KW-1185">Reference proteome</keyword>
<gene>
    <name evidence="2" type="ORF">GCM10017653_40960</name>
</gene>
<comment type="caution">
    <text evidence="2">The sequence shown here is derived from an EMBL/GenBank/DDBJ whole genome shotgun (WGS) entry which is preliminary data.</text>
</comment>
<dbReference type="GO" id="GO:0003677">
    <property type="term" value="F:DNA binding"/>
    <property type="evidence" value="ECO:0007669"/>
    <property type="project" value="InterPro"/>
</dbReference>
<dbReference type="CDD" id="cd00093">
    <property type="entry name" value="HTH_XRE"/>
    <property type="match status" value="1"/>
</dbReference>
<protein>
    <submittedName>
        <fullName evidence="2">Transcriptional regulator</fullName>
    </submittedName>
</protein>
<dbReference type="SMART" id="SM00530">
    <property type="entry name" value="HTH_XRE"/>
    <property type="match status" value="1"/>
</dbReference>
<dbReference type="EMBL" id="BSFM01000017">
    <property type="protein sequence ID" value="GLK86026.1"/>
    <property type="molecule type" value="Genomic_DNA"/>
</dbReference>
<dbReference type="SUPFAM" id="SSF47413">
    <property type="entry name" value="lambda repressor-like DNA-binding domains"/>
    <property type="match status" value="1"/>
</dbReference>
<name>A0A9W6JY47_9HYPH</name>
<dbReference type="AlphaFoldDB" id="A0A9W6JY47"/>
<accession>A0A9W6JY47</accession>
<reference evidence="2" key="1">
    <citation type="journal article" date="2014" name="Int. J. Syst. Evol. Microbiol.">
        <title>Complete genome sequence of Corynebacterium casei LMG S-19264T (=DSM 44701T), isolated from a smear-ripened cheese.</title>
        <authorList>
            <consortium name="US DOE Joint Genome Institute (JGI-PGF)"/>
            <person name="Walter F."/>
            <person name="Albersmeier A."/>
            <person name="Kalinowski J."/>
            <person name="Ruckert C."/>
        </authorList>
    </citation>
    <scope>NUCLEOTIDE SEQUENCE</scope>
    <source>
        <strain evidence="2">VKM B-2789</strain>
    </source>
</reference>
<dbReference type="Pfam" id="PF01381">
    <property type="entry name" value="HTH_3"/>
    <property type="match status" value="1"/>
</dbReference>
<feature type="domain" description="HTH cro/C1-type" evidence="1">
    <location>
        <begin position="7"/>
        <end position="36"/>
    </location>
</feature>